<comment type="similarity">
    <text evidence="1">Belongs to the LTV1 family.</text>
</comment>
<dbReference type="Pfam" id="PF04180">
    <property type="entry name" value="LTV"/>
    <property type="match status" value="2"/>
</dbReference>
<gene>
    <name evidence="3" type="ORF">PNEG_03079</name>
</gene>
<dbReference type="GO" id="GO:0000056">
    <property type="term" value="P:ribosomal small subunit export from nucleus"/>
    <property type="evidence" value="ECO:0007669"/>
    <property type="project" value="TreeGrafter"/>
</dbReference>
<dbReference type="GO" id="GO:0005634">
    <property type="term" value="C:nucleus"/>
    <property type="evidence" value="ECO:0007669"/>
    <property type="project" value="TreeGrafter"/>
</dbReference>
<dbReference type="PANTHER" id="PTHR21531">
    <property type="entry name" value="LOW-TEMPERATURE VIABILITY PROTEIN LTV1-RELATED"/>
    <property type="match status" value="1"/>
</dbReference>
<dbReference type="STRING" id="1069680.M7NJ16"/>
<keyword evidence="4" id="KW-1185">Reference proteome</keyword>
<organism evidence="3 4">
    <name type="scientific">Pneumocystis murina (strain B123)</name>
    <name type="common">Mouse pneumocystis pneumonia agent</name>
    <name type="synonym">Pneumocystis carinii f. sp. muris</name>
    <dbReference type="NCBI Taxonomy" id="1069680"/>
    <lineage>
        <taxon>Eukaryota</taxon>
        <taxon>Fungi</taxon>
        <taxon>Dikarya</taxon>
        <taxon>Ascomycota</taxon>
        <taxon>Taphrinomycotina</taxon>
        <taxon>Pneumocystomycetes</taxon>
        <taxon>Pneumocystaceae</taxon>
        <taxon>Pneumocystis</taxon>
    </lineage>
</organism>
<protein>
    <recommendedName>
        <fullName evidence="5">Protein LTV1</fullName>
    </recommendedName>
</protein>
<proteinExistence type="inferred from homology"/>
<dbReference type="HOGENOM" id="CLU_028555_1_0_1"/>
<sequence>MLDVIKMPRKRFIDKKNSITFHLVHRSQKDPLIHDDQAPSRILVPAFYSNKKKISNGLNMIEKSQENISLEKNNNESLKKDEGVENLRENVGEAILYGISYDDTKYDYMQHLRGIGKSPGTILLQRPIDKKLSIIDELPKEVFPSDTEQKRSYRDQQSIPDDISGFQPDMDIRLREVLEALEDDRYLSSDEDGDLDELIKSGKADDSSVIENLDTDWDSDDTKISKEILSQDLHTYNNDSIFRECLKNKKKKFRKPLSTATYSSISSSILPRSEALMLLDDRFEKIKKEYDDDISDKESKGDSERMDFESIMDNFLDNYEIVGKKIVPKIYSKEFNIKHSKPMTELDEIRQLRTKI</sequence>
<evidence type="ECO:0000256" key="1">
    <source>
        <dbReference type="ARBA" id="ARBA00009078"/>
    </source>
</evidence>
<dbReference type="InterPro" id="IPR007307">
    <property type="entry name" value="Ltv1"/>
</dbReference>
<evidence type="ECO:0000256" key="2">
    <source>
        <dbReference type="SAM" id="MobiDB-lite"/>
    </source>
</evidence>
<dbReference type="eggNOG" id="KOG2637">
    <property type="taxonomic scope" value="Eukaryota"/>
</dbReference>
<name>M7NJ16_PNEMU</name>
<dbReference type="GeneID" id="19896766"/>
<dbReference type="GO" id="GO:0005829">
    <property type="term" value="C:cytosol"/>
    <property type="evidence" value="ECO:0007669"/>
    <property type="project" value="TreeGrafter"/>
</dbReference>
<dbReference type="GO" id="GO:0042274">
    <property type="term" value="P:ribosomal small subunit biogenesis"/>
    <property type="evidence" value="ECO:0007669"/>
    <property type="project" value="InterPro"/>
</dbReference>
<evidence type="ECO:0000313" key="4">
    <source>
        <dbReference type="Proteomes" id="UP000011958"/>
    </source>
</evidence>
<dbReference type="VEuPathDB" id="FungiDB:PNEG_03079"/>
<evidence type="ECO:0000313" key="3">
    <source>
        <dbReference type="EMBL" id="EMR08603.1"/>
    </source>
</evidence>
<reference evidence="4" key="1">
    <citation type="journal article" date="2016" name="Nat. Commun.">
        <title>Genome analysis of three Pneumocystis species reveals adaptation mechanisms to life exclusively in mammalian hosts.</title>
        <authorList>
            <person name="Ma L."/>
            <person name="Chen Z."/>
            <person name="Huang D.W."/>
            <person name="Kutty G."/>
            <person name="Ishihara M."/>
            <person name="Wang H."/>
            <person name="Abouelleil A."/>
            <person name="Bishop L."/>
            <person name="Davey E."/>
            <person name="Deng R."/>
            <person name="Deng X."/>
            <person name="Fan L."/>
            <person name="Fantoni G."/>
            <person name="Fitzgerald M."/>
            <person name="Gogineni E."/>
            <person name="Goldberg J.M."/>
            <person name="Handley G."/>
            <person name="Hu X."/>
            <person name="Huber C."/>
            <person name="Jiao X."/>
            <person name="Jones K."/>
            <person name="Levin J.Z."/>
            <person name="Liu Y."/>
            <person name="Macdonald P."/>
            <person name="Melnikov A."/>
            <person name="Raley C."/>
            <person name="Sassi M."/>
            <person name="Sherman B.T."/>
            <person name="Song X."/>
            <person name="Sykes S."/>
            <person name="Tran B."/>
            <person name="Walsh L."/>
            <person name="Xia Y."/>
            <person name="Yang J."/>
            <person name="Young S."/>
            <person name="Zeng Q."/>
            <person name="Zheng X."/>
            <person name="Stephens R."/>
            <person name="Nusbaum C."/>
            <person name="Birren B.W."/>
            <person name="Azadi P."/>
            <person name="Lempicki R.A."/>
            <person name="Cuomo C.A."/>
            <person name="Kovacs J.A."/>
        </authorList>
    </citation>
    <scope>NUCLEOTIDE SEQUENCE [LARGE SCALE GENOMIC DNA]</scope>
    <source>
        <strain evidence="4">B123</strain>
    </source>
</reference>
<dbReference type="AlphaFoldDB" id="M7NJ16"/>
<feature type="region of interest" description="Disordered" evidence="2">
    <location>
        <begin position="145"/>
        <end position="166"/>
    </location>
</feature>
<accession>M7NJ16</accession>
<dbReference type="Proteomes" id="UP000011958">
    <property type="component" value="Unassembled WGS sequence"/>
</dbReference>
<dbReference type="OrthoDB" id="5852896at2759"/>
<dbReference type="PANTHER" id="PTHR21531:SF0">
    <property type="entry name" value="PROTEIN LTV1 HOMOLOG"/>
    <property type="match status" value="1"/>
</dbReference>
<dbReference type="OMA" id="TAQHFTL"/>
<dbReference type="RefSeq" id="XP_007875135.1">
    <property type="nucleotide sequence ID" value="XM_007876944.2"/>
</dbReference>
<comment type="caution">
    <text evidence="3">The sequence shown here is derived from an EMBL/GenBank/DDBJ whole genome shotgun (WGS) entry which is preliminary data.</text>
</comment>
<dbReference type="EMBL" id="AFWA02000015">
    <property type="protein sequence ID" value="EMR08603.1"/>
    <property type="molecule type" value="Genomic_DNA"/>
</dbReference>
<evidence type="ECO:0008006" key="5">
    <source>
        <dbReference type="Google" id="ProtNLM"/>
    </source>
</evidence>
<dbReference type="GO" id="GO:0030688">
    <property type="term" value="C:preribosome, small subunit precursor"/>
    <property type="evidence" value="ECO:0007669"/>
    <property type="project" value="TreeGrafter"/>
</dbReference>